<dbReference type="AlphaFoldDB" id="A0A7C4I6H3"/>
<gene>
    <name evidence="2" type="ORF">ENT82_03680</name>
    <name evidence="1" type="ORF">ENU43_00220</name>
</gene>
<organism evidence="2">
    <name type="scientific">Caldiarchaeum subterraneum</name>
    <dbReference type="NCBI Taxonomy" id="311458"/>
    <lineage>
        <taxon>Archaea</taxon>
        <taxon>Nitrososphaerota</taxon>
        <taxon>Candidatus Caldarchaeales</taxon>
        <taxon>Candidatus Caldarchaeaceae</taxon>
        <taxon>Candidatus Caldarchaeum</taxon>
    </lineage>
</organism>
<protein>
    <submittedName>
        <fullName evidence="2">Uncharacterized protein</fullName>
    </submittedName>
</protein>
<accession>A0A7C4I6H3</accession>
<dbReference type="EMBL" id="DTCM01000003">
    <property type="protein sequence ID" value="HGL40087.1"/>
    <property type="molecule type" value="Genomic_DNA"/>
</dbReference>
<proteinExistence type="predicted"/>
<evidence type="ECO:0000313" key="2">
    <source>
        <dbReference type="EMBL" id="HGN90215.1"/>
    </source>
</evidence>
<name>A0A7C4I6H3_CALS0</name>
<sequence length="70" mass="7721">MSWLLRTGGKKAVEADKQSETVMGISCVVRSVGEDLVVEGRARTKRDADRLKRIIDEMLNEALGTGDETK</sequence>
<comment type="caution">
    <text evidence="2">The sequence shown here is derived from an EMBL/GenBank/DDBJ whole genome shotgun (WGS) entry which is preliminary data.</text>
</comment>
<reference evidence="2" key="1">
    <citation type="journal article" date="2020" name="mSystems">
        <title>Genome- and Community-Level Interaction Insights into Carbon Utilization and Element Cycling Functions of Hydrothermarchaeota in Hydrothermal Sediment.</title>
        <authorList>
            <person name="Zhou Z."/>
            <person name="Liu Y."/>
            <person name="Xu W."/>
            <person name="Pan J."/>
            <person name="Luo Z.H."/>
            <person name="Li M."/>
        </authorList>
    </citation>
    <scope>NUCLEOTIDE SEQUENCE [LARGE SCALE GENOMIC DNA]</scope>
    <source>
        <strain evidence="2">SpSt-613</strain>
        <strain evidence="1">SpSt-669</strain>
    </source>
</reference>
<evidence type="ECO:0000313" key="1">
    <source>
        <dbReference type="EMBL" id="HGL40087.1"/>
    </source>
</evidence>
<dbReference type="EMBL" id="DTAD01000034">
    <property type="protein sequence ID" value="HGN90215.1"/>
    <property type="molecule type" value="Genomic_DNA"/>
</dbReference>